<feature type="compositionally biased region" description="Polar residues" evidence="1">
    <location>
        <begin position="15"/>
        <end position="42"/>
    </location>
</feature>
<gene>
    <name evidence="2" type="ORF">SCHCODRAFT_258159</name>
</gene>
<name>D8QDD6_SCHCM</name>
<feature type="region of interest" description="Disordered" evidence="1">
    <location>
        <begin position="196"/>
        <end position="229"/>
    </location>
</feature>
<dbReference type="STRING" id="578458.D8QDD6"/>
<evidence type="ECO:0000256" key="1">
    <source>
        <dbReference type="SAM" id="MobiDB-lite"/>
    </source>
</evidence>
<dbReference type="EMBL" id="GL377310">
    <property type="protein sequence ID" value="EFI93973.1"/>
    <property type="molecule type" value="Genomic_DNA"/>
</dbReference>
<dbReference type="KEGG" id="scm:SCHCO_0258159"/>
<reference evidence="2 3" key="1">
    <citation type="journal article" date="2010" name="Nat. Biotechnol.">
        <title>Genome sequence of the model mushroom Schizophyllum commune.</title>
        <authorList>
            <person name="Ohm R.A."/>
            <person name="de Jong J.F."/>
            <person name="Lugones L.G."/>
            <person name="Aerts A."/>
            <person name="Kothe E."/>
            <person name="Stajich J.E."/>
            <person name="de Vries R.P."/>
            <person name="Record E."/>
            <person name="Levasseur A."/>
            <person name="Baker S.E."/>
            <person name="Bartholomew K.A."/>
            <person name="Coutinho P.M."/>
            <person name="Erdmann S."/>
            <person name="Fowler T.J."/>
            <person name="Gathman A.C."/>
            <person name="Lombard V."/>
            <person name="Henrissat B."/>
            <person name="Knabe N."/>
            <person name="Kuees U."/>
            <person name="Lilly W.W."/>
            <person name="Lindquist E."/>
            <person name="Lucas S."/>
            <person name="Magnuson J.K."/>
            <person name="Piumi F."/>
            <person name="Raudaskoski M."/>
            <person name="Salamov A."/>
            <person name="Schmutz J."/>
            <person name="Schwarze F.W.M.R."/>
            <person name="vanKuyk P.A."/>
            <person name="Horton J.S."/>
            <person name="Grigoriev I.V."/>
            <person name="Woesten H.A.B."/>
        </authorList>
    </citation>
    <scope>NUCLEOTIDE SEQUENCE [LARGE SCALE GENOMIC DNA]</scope>
    <source>
        <strain evidence="3">H4-8 / FGSC 9210</strain>
    </source>
</reference>
<accession>D8QDD6</accession>
<feature type="region of interest" description="Disordered" evidence="1">
    <location>
        <begin position="1"/>
        <end position="56"/>
    </location>
</feature>
<sequence length="229" mass="25726">MPDSVKPSAARPPLSSGNRGSNQELTEGTPRGNQSTSDQANLDASDERDAQIQALREADVDSMLQAQVAALEAAANAARDKENRPTTNNRPIELKKPDGEAGGGKKGFNLQRAMGLEDEDEIYKRIQADVRFNIWKYGLDPWKKYMRQSPEKISHVLQAGRQQHKYLCTERFPDDWAQTEMIKTITRNRRKYLRRKARAAGKDVADSSDSEEEDEEDNLPDLDAPQDGQ</sequence>
<dbReference type="HOGENOM" id="CLU_1210400_0_0_1"/>
<feature type="compositionally biased region" description="Acidic residues" evidence="1">
    <location>
        <begin position="206"/>
        <end position="220"/>
    </location>
</feature>
<organism evidence="3">
    <name type="scientific">Schizophyllum commune (strain H4-8 / FGSC 9210)</name>
    <name type="common">Split gill fungus</name>
    <dbReference type="NCBI Taxonomy" id="578458"/>
    <lineage>
        <taxon>Eukaryota</taxon>
        <taxon>Fungi</taxon>
        <taxon>Dikarya</taxon>
        <taxon>Basidiomycota</taxon>
        <taxon>Agaricomycotina</taxon>
        <taxon>Agaricomycetes</taxon>
        <taxon>Agaricomycetidae</taxon>
        <taxon>Agaricales</taxon>
        <taxon>Schizophyllaceae</taxon>
        <taxon>Schizophyllum</taxon>
    </lineage>
</organism>
<dbReference type="InParanoid" id="D8QDD6"/>
<dbReference type="AlphaFoldDB" id="D8QDD6"/>
<keyword evidence="3" id="KW-1185">Reference proteome</keyword>
<feature type="region of interest" description="Disordered" evidence="1">
    <location>
        <begin position="73"/>
        <end position="106"/>
    </location>
</feature>
<protein>
    <submittedName>
        <fullName evidence="2">Uncharacterized protein</fullName>
    </submittedName>
</protein>
<proteinExistence type="predicted"/>
<dbReference type="GeneID" id="9590361"/>
<evidence type="ECO:0000313" key="2">
    <source>
        <dbReference type="EMBL" id="EFI93973.1"/>
    </source>
</evidence>
<dbReference type="RefSeq" id="XP_003028876.1">
    <property type="nucleotide sequence ID" value="XM_003028830.1"/>
</dbReference>
<dbReference type="OrthoDB" id="3271097at2759"/>
<dbReference type="Proteomes" id="UP000007431">
    <property type="component" value="Unassembled WGS sequence"/>
</dbReference>
<evidence type="ECO:0000313" key="3">
    <source>
        <dbReference type="Proteomes" id="UP000007431"/>
    </source>
</evidence>
<dbReference type="VEuPathDB" id="FungiDB:SCHCODRAFT_0258159"/>
<dbReference type="OMA" id="MCRVAAN"/>